<dbReference type="Pfam" id="PF01510">
    <property type="entry name" value="Amidase_2"/>
    <property type="match status" value="1"/>
</dbReference>
<protein>
    <recommendedName>
        <fullName evidence="3">N-acetylmuramoyl-L-alanine amidase</fullName>
        <ecNumber evidence="3">3.5.1.28</ecNumber>
    </recommendedName>
</protein>
<dbReference type="GO" id="GO:0009254">
    <property type="term" value="P:peptidoglycan turnover"/>
    <property type="evidence" value="ECO:0007669"/>
    <property type="project" value="TreeGrafter"/>
</dbReference>
<comment type="similarity">
    <text evidence="2">Belongs to the N-acetylmuramoyl-L-alanine amidase 2 family.</text>
</comment>
<evidence type="ECO:0000313" key="8">
    <source>
        <dbReference type="Proteomes" id="UP000254331"/>
    </source>
</evidence>
<dbReference type="InterPro" id="IPR002502">
    <property type="entry name" value="Amidase_domain"/>
</dbReference>
<dbReference type="InterPro" id="IPR002477">
    <property type="entry name" value="Peptidoglycan-bd-like"/>
</dbReference>
<dbReference type="InterPro" id="IPR036365">
    <property type="entry name" value="PGBD-like_sf"/>
</dbReference>
<dbReference type="PANTHER" id="PTHR30417:SF1">
    <property type="entry name" value="N-ACETYLMURAMOYL-L-ALANINE AMIDASE AMID"/>
    <property type="match status" value="1"/>
</dbReference>
<evidence type="ECO:0000256" key="5">
    <source>
        <dbReference type="ARBA" id="ARBA00023316"/>
    </source>
</evidence>
<sequence length="279" mass="31412">MRFSRCYIGLFIAISILTGCAKQSEFIDRGDYIAKIIPNKQDANECVKYLVMHYTALDDERSLKVLTDGRVSSHYLIPTHPSSINGKPVVISLVDEKQIAWHAGVSQWGEATSLNNCSIGIEIVNLGYRDKGKFRYWYSYTADQIVTISVVMKDIITRYGIKPQNVLGHSDIAPLRKVDPGPLFPWERLASQGIGAWPDKQLVQLYLAGRDPFEPVDIASFQKLLQQYGYQTPTNGVLDEKALKVVKAFQMHFRATRADGIPDAQSEAILKALIEKYRT</sequence>
<dbReference type="InterPro" id="IPR036366">
    <property type="entry name" value="PGBDSf"/>
</dbReference>
<keyword evidence="5" id="KW-0961">Cell wall biogenesis/degradation</keyword>
<dbReference type="FunFam" id="3.40.80.10:FF:000003">
    <property type="entry name" value="N-acetylmuramoyl-L-alanine amidase"/>
    <property type="match status" value="1"/>
</dbReference>
<dbReference type="Gene3D" id="3.40.80.10">
    <property type="entry name" value="Peptidoglycan recognition protein-like"/>
    <property type="match status" value="1"/>
</dbReference>
<dbReference type="SUPFAM" id="SSF47090">
    <property type="entry name" value="PGBD-like"/>
    <property type="match status" value="1"/>
</dbReference>
<dbReference type="Proteomes" id="UP000254331">
    <property type="component" value="Unassembled WGS sequence"/>
</dbReference>
<dbReference type="GO" id="GO:0008745">
    <property type="term" value="F:N-acetylmuramoyl-L-alanine amidase activity"/>
    <property type="evidence" value="ECO:0007669"/>
    <property type="project" value="UniProtKB-EC"/>
</dbReference>
<gene>
    <name evidence="7" type="primary">amiD</name>
    <name evidence="7" type="ORF">NCTC10376_03413</name>
</gene>
<dbReference type="OrthoDB" id="9794842at2"/>
<dbReference type="InterPro" id="IPR036505">
    <property type="entry name" value="Amidase/PGRP_sf"/>
</dbReference>
<dbReference type="GO" id="GO:0009253">
    <property type="term" value="P:peptidoglycan catabolic process"/>
    <property type="evidence" value="ECO:0007669"/>
    <property type="project" value="InterPro"/>
</dbReference>
<dbReference type="SMART" id="SM00644">
    <property type="entry name" value="Ami_2"/>
    <property type="match status" value="1"/>
</dbReference>
<evidence type="ECO:0000256" key="3">
    <source>
        <dbReference type="ARBA" id="ARBA00011901"/>
    </source>
</evidence>
<evidence type="ECO:0000259" key="6">
    <source>
        <dbReference type="SMART" id="SM00644"/>
    </source>
</evidence>
<dbReference type="Pfam" id="PF01471">
    <property type="entry name" value="PG_binding_1"/>
    <property type="match status" value="1"/>
</dbReference>
<organism evidence="7 8">
    <name type="scientific">Proteus vulgaris</name>
    <dbReference type="NCBI Taxonomy" id="585"/>
    <lineage>
        <taxon>Bacteria</taxon>
        <taxon>Pseudomonadati</taxon>
        <taxon>Pseudomonadota</taxon>
        <taxon>Gammaproteobacteria</taxon>
        <taxon>Enterobacterales</taxon>
        <taxon>Morganellaceae</taxon>
        <taxon>Proteus</taxon>
    </lineage>
</organism>
<name>A0A379FCY6_PROVU</name>
<evidence type="ECO:0000256" key="4">
    <source>
        <dbReference type="ARBA" id="ARBA00022801"/>
    </source>
</evidence>
<dbReference type="GO" id="GO:0019867">
    <property type="term" value="C:outer membrane"/>
    <property type="evidence" value="ECO:0007669"/>
    <property type="project" value="TreeGrafter"/>
</dbReference>
<dbReference type="GO" id="GO:0071555">
    <property type="term" value="P:cell wall organization"/>
    <property type="evidence" value="ECO:0007669"/>
    <property type="project" value="UniProtKB-KW"/>
</dbReference>
<evidence type="ECO:0000256" key="1">
    <source>
        <dbReference type="ARBA" id="ARBA00001561"/>
    </source>
</evidence>
<dbReference type="SUPFAM" id="SSF55846">
    <property type="entry name" value="N-acetylmuramoyl-L-alanine amidase-like"/>
    <property type="match status" value="1"/>
</dbReference>
<dbReference type="PANTHER" id="PTHR30417">
    <property type="entry name" value="N-ACETYLMURAMOYL-L-ALANINE AMIDASE AMID"/>
    <property type="match status" value="1"/>
</dbReference>
<evidence type="ECO:0000313" key="7">
    <source>
        <dbReference type="EMBL" id="SUC17469.1"/>
    </source>
</evidence>
<evidence type="ECO:0000256" key="2">
    <source>
        <dbReference type="ARBA" id="ARBA00007553"/>
    </source>
</evidence>
<comment type="catalytic activity">
    <reaction evidence="1">
        <text>Hydrolyzes the link between N-acetylmuramoyl residues and L-amino acid residues in certain cell-wall glycopeptides.</text>
        <dbReference type="EC" id="3.5.1.28"/>
    </reaction>
</comment>
<reference evidence="7 8" key="1">
    <citation type="submission" date="2018-06" db="EMBL/GenBank/DDBJ databases">
        <authorList>
            <consortium name="Pathogen Informatics"/>
            <person name="Doyle S."/>
        </authorList>
    </citation>
    <scope>NUCLEOTIDE SEQUENCE [LARGE SCALE GENOMIC DNA]</scope>
    <source>
        <strain evidence="7 8">NCTC10376</strain>
    </source>
</reference>
<dbReference type="Gene3D" id="1.10.101.10">
    <property type="entry name" value="PGBD-like superfamily/PGBD"/>
    <property type="match status" value="1"/>
</dbReference>
<feature type="domain" description="N-acetylmuramoyl-L-alanine amidase" evidence="6">
    <location>
        <begin position="35"/>
        <end position="181"/>
    </location>
</feature>
<proteinExistence type="inferred from homology"/>
<dbReference type="InterPro" id="IPR051206">
    <property type="entry name" value="NAMLAA_amidase_2"/>
</dbReference>
<dbReference type="PROSITE" id="PS51257">
    <property type="entry name" value="PROKAR_LIPOPROTEIN"/>
    <property type="match status" value="1"/>
</dbReference>
<dbReference type="EC" id="3.5.1.28" evidence="3"/>
<dbReference type="CDD" id="cd06583">
    <property type="entry name" value="PGRP"/>
    <property type="match status" value="1"/>
</dbReference>
<dbReference type="RefSeq" id="WP_036935999.1">
    <property type="nucleotide sequence ID" value="NZ_CABMNT010000001.1"/>
</dbReference>
<accession>A0A379FCY6</accession>
<dbReference type="EMBL" id="UGTW01000001">
    <property type="protein sequence ID" value="SUC17469.1"/>
    <property type="molecule type" value="Genomic_DNA"/>
</dbReference>
<dbReference type="AlphaFoldDB" id="A0A379FCY6"/>
<keyword evidence="4 7" id="KW-0378">Hydrolase</keyword>